<name>A0AC34QEY3_9BILA</name>
<reference evidence="2" key="1">
    <citation type="submission" date="2022-11" db="UniProtKB">
        <authorList>
            <consortium name="WormBaseParasite"/>
        </authorList>
    </citation>
    <scope>IDENTIFICATION</scope>
</reference>
<proteinExistence type="predicted"/>
<accession>A0AC34QEY3</accession>
<dbReference type="Proteomes" id="UP000887576">
    <property type="component" value="Unplaced"/>
</dbReference>
<protein>
    <submittedName>
        <fullName evidence="2">Uncharacterized protein</fullName>
    </submittedName>
</protein>
<dbReference type="WBParaSite" id="JU765_v2.g1573.t1">
    <property type="protein sequence ID" value="JU765_v2.g1573.t1"/>
    <property type="gene ID" value="JU765_v2.g1573"/>
</dbReference>
<sequence length="134" mass="15200">MAPTADKAAPIVMPPDFDQFLNRNHQQIKRRFSSGKHPNDPEKTAMKFGAAGNMNRVRKIIFFQVTLDAQFVGGEKLKINDGQFSLFEPFGQYHQLIASFSHELAIMAKKLNLPARFLSNICQLGIFSFRTHAF</sequence>
<evidence type="ECO:0000313" key="1">
    <source>
        <dbReference type="Proteomes" id="UP000887576"/>
    </source>
</evidence>
<evidence type="ECO:0000313" key="2">
    <source>
        <dbReference type="WBParaSite" id="JU765_v2.g1573.t1"/>
    </source>
</evidence>
<organism evidence="1 2">
    <name type="scientific">Panagrolaimus sp. JU765</name>
    <dbReference type="NCBI Taxonomy" id="591449"/>
    <lineage>
        <taxon>Eukaryota</taxon>
        <taxon>Metazoa</taxon>
        <taxon>Ecdysozoa</taxon>
        <taxon>Nematoda</taxon>
        <taxon>Chromadorea</taxon>
        <taxon>Rhabditida</taxon>
        <taxon>Tylenchina</taxon>
        <taxon>Panagrolaimomorpha</taxon>
        <taxon>Panagrolaimoidea</taxon>
        <taxon>Panagrolaimidae</taxon>
        <taxon>Panagrolaimus</taxon>
    </lineage>
</organism>